<dbReference type="Proteomes" id="UP000308092">
    <property type="component" value="Unassembled WGS sequence"/>
</dbReference>
<evidence type="ECO:0000313" key="1">
    <source>
        <dbReference type="EMBL" id="THC90121.1"/>
    </source>
</evidence>
<name>A0A4S3JAT0_9EURO</name>
<protein>
    <submittedName>
        <fullName evidence="1">Uncharacterized protein</fullName>
    </submittedName>
</protein>
<reference evidence="1 2" key="1">
    <citation type="submission" date="2019-03" db="EMBL/GenBank/DDBJ databases">
        <title>The genome sequence of a newly discovered highly antifungal drug resistant Aspergillus species, Aspergillus tanneri NIH 1004.</title>
        <authorList>
            <person name="Mounaud S."/>
            <person name="Singh I."/>
            <person name="Joardar V."/>
            <person name="Pakala S."/>
            <person name="Pakala S."/>
            <person name="Venepally P."/>
            <person name="Hoover J."/>
            <person name="Nierman W."/>
            <person name="Chung J."/>
            <person name="Losada L."/>
        </authorList>
    </citation>
    <scope>NUCLEOTIDE SEQUENCE [LARGE SCALE GENOMIC DNA]</scope>
    <source>
        <strain evidence="1 2">NIH1004</strain>
    </source>
</reference>
<dbReference type="VEuPathDB" id="FungiDB:EYZ11_010420"/>
<proteinExistence type="predicted"/>
<sequence length="89" mass="9714">MFTDEQLQKLADKHRWLAILPLATVNDYTADAGSMACNTLGGRVDDDIEGATEITSGGECFDESHFDPDRGQEVLKLVEFSSAKGFTTN</sequence>
<gene>
    <name evidence="1" type="ORF">EYZ11_010420</name>
</gene>
<organism evidence="1 2">
    <name type="scientific">Aspergillus tanneri</name>
    <dbReference type="NCBI Taxonomy" id="1220188"/>
    <lineage>
        <taxon>Eukaryota</taxon>
        <taxon>Fungi</taxon>
        <taxon>Dikarya</taxon>
        <taxon>Ascomycota</taxon>
        <taxon>Pezizomycotina</taxon>
        <taxon>Eurotiomycetes</taxon>
        <taxon>Eurotiomycetidae</taxon>
        <taxon>Eurotiales</taxon>
        <taxon>Aspergillaceae</taxon>
        <taxon>Aspergillus</taxon>
        <taxon>Aspergillus subgen. Circumdati</taxon>
    </lineage>
</organism>
<evidence type="ECO:0000313" key="2">
    <source>
        <dbReference type="Proteomes" id="UP000308092"/>
    </source>
</evidence>
<dbReference type="AlphaFoldDB" id="A0A4S3JAT0"/>
<accession>A0A4S3JAT0</accession>
<keyword evidence="2" id="KW-1185">Reference proteome</keyword>
<dbReference type="EMBL" id="SOSA01000558">
    <property type="protein sequence ID" value="THC90121.1"/>
    <property type="molecule type" value="Genomic_DNA"/>
</dbReference>
<comment type="caution">
    <text evidence="1">The sequence shown here is derived from an EMBL/GenBank/DDBJ whole genome shotgun (WGS) entry which is preliminary data.</text>
</comment>